<gene>
    <name evidence="2" type="ORF">ECPE_LOCUS9658</name>
</gene>
<proteinExistence type="predicted"/>
<dbReference type="Pfam" id="PF14529">
    <property type="entry name" value="Exo_endo_phos_2"/>
    <property type="match status" value="1"/>
</dbReference>
<name>A0A183ARS3_9TREM</name>
<evidence type="ECO:0000313" key="3">
    <source>
        <dbReference type="Proteomes" id="UP000272942"/>
    </source>
</evidence>
<dbReference type="SUPFAM" id="SSF56219">
    <property type="entry name" value="DNase I-like"/>
    <property type="match status" value="1"/>
</dbReference>
<accession>A0A183ARS3</accession>
<organism evidence="4">
    <name type="scientific">Echinostoma caproni</name>
    <dbReference type="NCBI Taxonomy" id="27848"/>
    <lineage>
        <taxon>Eukaryota</taxon>
        <taxon>Metazoa</taxon>
        <taxon>Spiralia</taxon>
        <taxon>Lophotrochozoa</taxon>
        <taxon>Platyhelminthes</taxon>
        <taxon>Trematoda</taxon>
        <taxon>Digenea</taxon>
        <taxon>Plagiorchiida</taxon>
        <taxon>Echinostomata</taxon>
        <taxon>Echinostomatoidea</taxon>
        <taxon>Echinostomatidae</taxon>
        <taxon>Echinostoma</taxon>
    </lineage>
</organism>
<reference evidence="2 3" key="2">
    <citation type="submission" date="2018-11" db="EMBL/GenBank/DDBJ databases">
        <authorList>
            <consortium name="Pathogen Informatics"/>
        </authorList>
    </citation>
    <scope>NUCLEOTIDE SEQUENCE [LARGE SCALE GENOMIC DNA]</scope>
    <source>
        <strain evidence="2 3">Egypt</strain>
    </source>
</reference>
<reference evidence="4" key="1">
    <citation type="submission" date="2016-06" db="UniProtKB">
        <authorList>
            <consortium name="WormBaseParasite"/>
        </authorList>
    </citation>
    <scope>IDENTIFICATION</scope>
</reference>
<dbReference type="WBParaSite" id="ECPE_0000968801-mRNA-1">
    <property type="protein sequence ID" value="ECPE_0000968801-mRNA-1"/>
    <property type="gene ID" value="ECPE_0000968801"/>
</dbReference>
<dbReference type="GO" id="GO:0003824">
    <property type="term" value="F:catalytic activity"/>
    <property type="evidence" value="ECO:0007669"/>
    <property type="project" value="InterPro"/>
</dbReference>
<evidence type="ECO:0000313" key="2">
    <source>
        <dbReference type="EMBL" id="VDP85753.1"/>
    </source>
</evidence>
<evidence type="ECO:0000313" key="4">
    <source>
        <dbReference type="WBParaSite" id="ECPE_0000968801-mRNA-1"/>
    </source>
</evidence>
<dbReference type="AlphaFoldDB" id="A0A183ARS3"/>
<sequence>MTIGVCCRPPDTASVAILDDMRRWASDGHCFILGDFNVLLIDWDKNRCPPGADRFSKDLLTVVNQLILHQYSREPTKINDSAQTVLDLVLFPRTSGVDAINHFQPLGSIHHLTLLVR</sequence>
<feature type="domain" description="Endonuclease/exonuclease/phosphatase" evidence="1">
    <location>
        <begin position="8"/>
        <end position="108"/>
    </location>
</feature>
<dbReference type="InterPro" id="IPR005135">
    <property type="entry name" value="Endo/exonuclease/phosphatase"/>
</dbReference>
<dbReference type="InterPro" id="IPR036691">
    <property type="entry name" value="Endo/exonu/phosph_ase_sf"/>
</dbReference>
<evidence type="ECO:0000259" key="1">
    <source>
        <dbReference type="Pfam" id="PF14529"/>
    </source>
</evidence>
<keyword evidence="3" id="KW-1185">Reference proteome</keyword>
<dbReference type="Gene3D" id="3.60.10.10">
    <property type="entry name" value="Endonuclease/exonuclease/phosphatase"/>
    <property type="match status" value="1"/>
</dbReference>
<protein>
    <submittedName>
        <fullName evidence="4">Endo/exonuclease/phosphatase domain-containing protein</fullName>
    </submittedName>
</protein>
<dbReference type="OrthoDB" id="6143588at2759"/>
<dbReference type="EMBL" id="UZAN01047759">
    <property type="protein sequence ID" value="VDP85753.1"/>
    <property type="molecule type" value="Genomic_DNA"/>
</dbReference>
<dbReference type="Proteomes" id="UP000272942">
    <property type="component" value="Unassembled WGS sequence"/>
</dbReference>